<protein>
    <submittedName>
        <fullName evidence="1">Uncharacterized protein</fullName>
    </submittedName>
</protein>
<sequence>MKVDILIGKAIEKNGGKWKADRDGAFWEAERNGFVIQAEPFIRNRPSGRIWLGMDCSVSHKDFAKVANFIMKERPKSFVSLRWFQKNEEVDSIEQAPVAFTRLIEEVLAEIDAEEIGQAIEEFRHNRPNSPSMSQVCHLAALAWSKDSDTLEDYQRMFIAGNRLNFVPMIDKAMIDRALEIALK</sequence>
<dbReference type="Proteomes" id="UP000578688">
    <property type="component" value="Unassembled WGS sequence"/>
</dbReference>
<organism evidence="1 2">
    <name type="scientific">Phytopseudomonas flavescens</name>
    <dbReference type="NCBI Taxonomy" id="29435"/>
    <lineage>
        <taxon>Bacteria</taxon>
        <taxon>Pseudomonadati</taxon>
        <taxon>Pseudomonadota</taxon>
        <taxon>Gammaproteobacteria</taxon>
        <taxon>Pseudomonadales</taxon>
        <taxon>Pseudomonadaceae</taxon>
        <taxon>Phytopseudomonas</taxon>
    </lineage>
</organism>
<dbReference type="InterPro" id="IPR054259">
    <property type="entry name" value="DUF6990"/>
</dbReference>
<keyword evidence="2" id="KW-1185">Reference proteome</keyword>
<dbReference type="RefSeq" id="WP_179538096.1">
    <property type="nucleotide sequence ID" value="NZ_JACBYV010000001.1"/>
</dbReference>
<dbReference type="EMBL" id="JACBYV010000001">
    <property type="protein sequence ID" value="NYH72660.1"/>
    <property type="molecule type" value="Genomic_DNA"/>
</dbReference>
<reference evidence="1 2" key="1">
    <citation type="submission" date="2020-07" db="EMBL/GenBank/DDBJ databases">
        <title>Genomic analyses of the natural microbiome of Caenorhabditis elegans.</title>
        <authorList>
            <person name="Samuel B."/>
        </authorList>
    </citation>
    <scope>NUCLEOTIDE SEQUENCE [LARGE SCALE GENOMIC DNA]</scope>
    <source>
        <strain evidence="1 2">BIGb0408</strain>
    </source>
</reference>
<proteinExistence type="predicted"/>
<dbReference type="AlphaFoldDB" id="A0A7Y9XJR1"/>
<gene>
    <name evidence="1" type="ORF">FHR27_001270</name>
</gene>
<name>A0A7Y9XJR1_9GAMM</name>
<evidence type="ECO:0000313" key="1">
    <source>
        <dbReference type="EMBL" id="NYH72660.1"/>
    </source>
</evidence>
<comment type="caution">
    <text evidence="1">The sequence shown here is derived from an EMBL/GenBank/DDBJ whole genome shotgun (WGS) entry which is preliminary data.</text>
</comment>
<dbReference type="Pfam" id="PF22499">
    <property type="entry name" value="DUF6990"/>
    <property type="match status" value="1"/>
</dbReference>
<evidence type="ECO:0000313" key="2">
    <source>
        <dbReference type="Proteomes" id="UP000578688"/>
    </source>
</evidence>
<accession>A0A7Y9XJR1</accession>